<keyword evidence="1" id="KW-0732">Signal</keyword>
<accession>A0A6C1KG55</accession>
<dbReference type="RefSeq" id="WP_138399712.1">
    <property type="nucleotide sequence ID" value="NZ_JBAFVI010000026.1"/>
</dbReference>
<evidence type="ECO:0000259" key="3">
    <source>
        <dbReference type="Pfam" id="PF06863"/>
    </source>
</evidence>
<evidence type="ECO:0000313" key="5">
    <source>
        <dbReference type="Proteomes" id="UP000305131"/>
    </source>
</evidence>
<dbReference type="Gene3D" id="1.10.3360.10">
    <property type="entry name" value="VPA0735-like domain"/>
    <property type="match status" value="1"/>
</dbReference>
<proteinExistence type="predicted"/>
<dbReference type="SUPFAM" id="SSF160935">
    <property type="entry name" value="VPA0735-like"/>
    <property type="match status" value="1"/>
</dbReference>
<dbReference type="Gene3D" id="2.60.40.1610">
    <property type="entry name" value="Domain of unknown function DUF1254"/>
    <property type="match status" value="1"/>
</dbReference>
<feature type="domain" description="DUF1254" evidence="3">
    <location>
        <begin position="73"/>
        <end position="204"/>
    </location>
</feature>
<name>A0A6C1KG55_XANAU</name>
<dbReference type="AlphaFoldDB" id="A0A6C1KG55"/>
<dbReference type="InterPro" id="IPR037050">
    <property type="entry name" value="DUF1254_sf"/>
</dbReference>
<dbReference type="PANTHER" id="PTHR36509:SF2">
    <property type="entry name" value="BLL3101 PROTEIN"/>
    <property type="match status" value="1"/>
</dbReference>
<evidence type="ECO:0000256" key="1">
    <source>
        <dbReference type="SAM" id="SignalP"/>
    </source>
</evidence>
<feature type="chain" id="PRO_5025553593" evidence="1">
    <location>
        <begin position="21"/>
        <end position="473"/>
    </location>
</feature>
<gene>
    <name evidence="4" type="ORF">FBQ73_11825</name>
</gene>
<feature type="signal peptide" evidence="1">
    <location>
        <begin position="1"/>
        <end position="20"/>
    </location>
</feature>
<sequence length="473" mass="52709">MTRKFLVAATLLTIVTALMAQPEKSTAQALAASDVRAITKESVIYGFPLVDNYRVLYSYFVDAKNNEFKAPWNALYNVARVFTPDDKAIQTPNSDTPYSFLGADLRAEPLVLSVPDVTKDRYYSLQFIDLYTYNFAYVGSRATGNAAGNFLLAGPGWKGEKPDGIKEIIRSETDFAFVLYRTQLKGPDDVENVKKIQAEYRVQPLSKFLAEPAPAAAPRVDFFKPVTAEEERKSLRFFDELNFILQFAPPHPSEVELRERLATIGIVPGKPFYADQKSAEFRQAVSEGMADAWKALADFKAQEIDTGKRTSADGFGNREFLNGDYLGRMAAAAFGIYGNSKEEAIYPAYFVDSEGRPLDGAKHRYTLRFGPGELPPVKAFWSLTMYELPASLLVANPLKRYLINSAMLPGLKRDADGGITLYLQHDSPDKDAQSNWLPAPAGPFWATMRLYWPQPAALDGKWKAPPLERAAQN</sequence>
<dbReference type="Pfam" id="PF06863">
    <property type="entry name" value="DUF1254"/>
    <property type="match status" value="1"/>
</dbReference>
<dbReference type="EMBL" id="VAUP01000024">
    <property type="protein sequence ID" value="TLX42771.1"/>
    <property type="molecule type" value="Genomic_DNA"/>
</dbReference>
<dbReference type="Proteomes" id="UP000305131">
    <property type="component" value="Unassembled WGS sequence"/>
</dbReference>
<reference evidence="4 5" key="1">
    <citation type="submission" date="2019-05" db="EMBL/GenBank/DDBJ databases">
        <authorList>
            <person name="Zhou X."/>
        </authorList>
    </citation>
    <scope>NUCLEOTIDE SEQUENCE [LARGE SCALE GENOMIC DNA]</scope>
    <source>
        <strain evidence="4 5">DSM 432</strain>
    </source>
</reference>
<dbReference type="OrthoDB" id="9777345at2"/>
<dbReference type="GeneID" id="95774142"/>
<dbReference type="Gene3D" id="2.60.120.600">
    <property type="entry name" value="Domain of unknown function DUF1214, C-terminal domain"/>
    <property type="match status" value="1"/>
</dbReference>
<evidence type="ECO:0000259" key="2">
    <source>
        <dbReference type="Pfam" id="PF06742"/>
    </source>
</evidence>
<comment type="caution">
    <text evidence="4">The sequence shown here is derived from an EMBL/GenBank/DDBJ whole genome shotgun (WGS) entry which is preliminary data.</text>
</comment>
<dbReference type="InterPro" id="IPR010621">
    <property type="entry name" value="DUF1214"/>
</dbReference>
<evidence type="ECO:0000313" key="4">
    <source>
        <dbReference type="EMBL" id="TLX42771.1"/>
    </source>
</evidence>
<dbReference type="InterPro" id="IPR010679">
    <property type="entry name" value="DUF1254"/>
</dbReference>
<protein>
    <submittedName>
        <fullName evidence="4">DUF1254 domain-containing protein</fullName>
    </submittedName>
</protein>
<dbReference type="PANTHER" id="PTHR36509">
    <property type="entry name" value="BLL3101 PROTEIN"/>
    <property type="match status" value="1"/>
</dbReference>
<dbReference type="Pfam" id="PF06742">
    <property type="entry name" value="DUF1214"/>
    <property type="match status" value="1"/>
</dbReference>
<organism evidence="4 5">
    <name type="scientific">Xanthobacter autotrophicus</name>
    <dbReference type="NCBI Taxonomy" id="280"/>
    <lineage>
        <taxon>Bacteria</taxon>
        <taxon>Pseudomonadati</taxon>
        <taxon>Pseudomonadota</taxon>
        <taxon>Alphaproteobacteria</taxon>
        <taxon>Hyphomicrobiales</taxon>
        <taxon>Xanthobacteraceae</taxon>
        <taxon>Xanthobacter</taxon>
    </lineage>
</organism>
<feature type="domain" description="DUF1214" evidence="2">
    <location>
        <begin position="343"/>
        <end position="454"/>
    </location>
</feature>
<dbReference type="InterPro" id="IPR037049">
    <property type="entry name" value="DUF1214_C_sf"/>
</dbReference>